<proteinExistence type="inferred from homology"/>
<dbReference type="EMBL" id="CAJNOQ010035842">
    <property type="protein sequence ID" value="CAF1601538.1"/>
    <property type="molecule type" value="Genomic_DNA"/>
</dbReference>
<gene>
    <name evidence="5" type="ORF">GPM918_LOCUS42475</name>
    <name evidence="7" type="ORF">SRO942_LOCUS43716</name>
    <name evidence="6" type="ORF">TMI583_LOCUS46143</name>
</gene>
<dbReference type="GO" id="GO:0042030">
    <property type="term" value="F:ATPase inhibitor activity"/>
    <property type="evidence" value="ECO:0007669"/>
    <property type="project" value="InterPro"/>
</dbReference>
<evidence type="ECO:0000256" key="3">
    <source>
        <dbReference type="ARBA" id="ARBA00023128"/>
    </source>
</evidence>
<dbReference type="EMBL" id="CAJOBC010102270">
    <property type="protein sequence ID" value="CAF4478927.1"/>
    <property type="molecule type" value="Genomic_DNA"/>
</dbReference>
<reference evidence="5" key="1">
    <citation type="submission" date="2021-02" db="EMBL/GenBank/DDBJ databases">
        <authorList>
            <person name="Nowell W R."/>
        </authorList>
    </citation>
    <scope>NUCLEOTIDE SEQUENCE</scope>
</reference>
<keyword evidence="8" id="KW-1185">Reference proteome</keyword>
<dbReference type="Proteomes" id="UP000681722">
    <property type="component" value="Unassembled WGS sequence"/>
</dbReference>
<name>A0A816AY62_9BILA</name>
<comment type="caution">
    <text evidence="5">The sequence shown here is derived from an EMBL/GenBank/DDBJ whole genome shotgun (WGS) entry which is preliminary data.</text>
</comment>
<evidence type="ECO:0000313" key="7">
    <source>
        <dbReference type="EMBL" id="CAF4478927.1"/>
    </source>
</evidence>
<dbReference type="Proteomes" id="UP000682733">
    <property type="component" value="Unassembled WGS sequence"/>
</dbReference>
<evidence type="ECO:0000313" key="8">
    <source>
        <dbReference type="Proteomes" id="UP000663829"/>
    </source>
</evidence>
<evidence type="ECO:0000256" key="1">
    <source>
        <dbReference type="ARBA" id="ARBA00004173"/>
    </source>
</evidence>
<dbReference type="Proteomes" id="UP000663829">
    <property type="component" value="Unassembled WGS sequence"/>
</dbReference>
<comment type="similarity">
    <text evidence="2">Belongs to the ATPase inhibitor family.</text>
</comment>
<dbReference type="EMBL" id="CAJOBA010084829">
    <property type="protein sequence ID" value="CAF4458482.1"/>
    <property type="molecule type" value="Genomic_DNA"/>
</dbReference>
<dbReference type="GO" id="GO:0005739">
    <property type="term" value="C:mitochondrion"/>
    <property type="evidence" value="ECO:0007669"/>
    <property type="project" value="UniProtKB-SubCell"/>
</dbReference>
<evidence type="ECO:0000256" key="4">
    <source>
        <dbReference type="SAM" id="Coils"/>
    </source>
</evidence>
<keyword evidence="4" id="KW-0175">Coiled coil</keyword>
<organism evidence="5 8">
    <name type="scientific">Didymodactylos carnosus</name>
    <dbReference type="NCBI Taxonomy" id="1234261"/>
    <lineage>
        <taxon>Eukaryota</taxon>
        <taxon>Metazoa</taxon>
        <taxon>Spiralia</taxon>
        <taxon>Gnathifera</taxon>
        <taxon>Rotifera</taxon>
        <taxon>Eurotatoria</taxon>
        <taxon>Bdelloidea</taxon>
        <taxon>Philodinida</taxon>
        <taxon>Philodinidae</taxon>
        <taxon>Didymodactylos</taxon>
    </lineage>
</organism>
<dbReference type="AlphaFoldDB" id="A0A816AY62"/>
<evidence type="ECO:0000313" key="6">
    <source>
        <dbReference type="EMBL" id="CAF4458482.1"/>
    </source>
</evidence>
<feature type="coiled-coil region" evidence="4">
    <location>
        <begin position="53"/>
        <end position="94"/>
    </location>
</feature>
<accession>A0A816AY62</accession>
<evidence type="ECO:0000256" key="2">
    <source>
        <dbReference type="ARBA" id="ARBA00010901"/>
    </source>
</evidence>
<comment type="subcellular location">
    <subcellularLocation>
        <location evidence="1">Mitochondrion</location>
    </subcellularLocation>
</comment>
<evidence type="ECO:0000313" key="5">
    <source>
        <dbReference type="EMBL" id="CAF1601538.1"/>
    </source>
</evidence>
<dbReference type="InterPro" id="IPR007648">
    <property type="entry name" value="ATPase_inhibitor_mt"/>
</dbReference>
<dbReference type="Gene3D" id="1.20.5.500">
    <property type="entry name" value="Single helix bin"/>
    <property type="match status" value="1"/>
</dbReference>
<keyword evidence="3" id="KW-0496">Mitochondrion</keyword>
<dbReference type="Pfam" id="PF04568">
    <property type="entry name" value="IATP"/>
    <property type="match status" value="1"/>
</dbReference>
<protein>
    <submittedName>
        <fullName evidence="5">Uncharacterized protein</fullName>
    </submittedName>
</protein>
<sequence>MLRTSSFILSNFRYPLSSTIIRLASTDATAGSINAAHDKFSEREQALENQYFRKQSEELIKNLKTKHDELDRKTQDLTREQQELRDEIEKLEAWWKPKSPSTSTKNKT</sequence>